<comment type="similarity">
    <text evidence="2">Belongs to the TMEM86 family.</text>
</comment>
<evidence type="ECO:0000256" key="1">
    <source>
        <dbReference type="ARBA" id="ARBA00004141"/>
    </source>
</evidence>
<organism evidence="7 8">
    <name type="scientific">Persicimonas caeni</name>
    <dbReference type="NCBI Taxonomy" id="2292766"/>
    <lineage>
        <taxon>Bacteria</taxon>
        <taxon>Deltaproteobacteria</taxon>
        <taxon>Bradymonadales</taxon>
        <taxon>Bradymonadaceae</taxon>
        <taxon>Persicimonas</taxon>
    </lineage>
</organism>
<protein>
    <submittedName>
        <fullName evidence="7">Lysoplasmalogenase</fullName>
    </submittedName>
</protein>
<dbReference type="PANTHER" id="PTHR31885">
    <property type="entry name" value="GH04784P"/>
    <property type="match status" value="1"/>
</dbReference>
<feature type="transmembrane region" description="Helical" evidence="6">
    <location>
        <begin position="143"/>
        <end position="164"/>
    </location>
</feature>
<reference evidence="7 8" key="1">
    <citation type="submission" date="2019-06" db="EMBL/GenBank/DDBJ databases">
        <title>Persicimonas caeni gen. nov., sp. nov., a predatory bacterium isolated from solar saltern.</title>
        <authorList>
            <person name="Wang S."/>
        </authorList>
    </citation>
    <scope>NUCLEOTIDE SEQUENCE [LARGE SCALE GENOMIC DNA]</scope>
    <source>
        <strain evidence="7 8">YN101</strain>
    </source>
</reference>
<dbReference type="PANTHER" id="PTHR31885:SF6">
    <property type="entry name" value="GH04784P"/>
    <property type="match status" value="1"/>
</dbReference>
<feature type="transmembrane region" description="Helical" evidence="6">
    <location>
        <begin position="119"/>
        <end position="137"/>
    </location>
</feature>
<evidence type="ECO:0000313" key="7">
    <source>
        <dbReference type="EMBL" id="QDG53515.1"/>
    </source>
</evidence>
<keyword evidence="8" id="KW-1185">Reference proteome</keyword>
<dbReference type="InterPro" id="IPR012506">
    <property type="entry name" value="TMEM86B-like"/>
</dbReference>
<feature type="transmembrane region" description="Helical" evidence="6">
    <location>
        <begin position="171"/>
        <end position="189"/>
    </location>
</feature>
<dbReference type="EMBL" id="CP041186">
    <property type="protein sequence ID" value="QDG53515.1"/>
    <property type="molecule type" value="Genomic_DNA"/>
</dbReference>
<dbReference type="AlphaFoldDB" id="A0A4Y6Q0J4"/>
<dbReference type="Pfam" id="PF07947">
    <property type="entry name" value="YhhN"/>
    <property type="match status" value="1"/>
</dbReference>
<accession>A0A5B8YEM2</accession>
<evidence type="ECO:0000256" key="6">
    <source>
        <dbReference type="SAM" id="Phobius"/>
    </source>
</evidence>
<sequence>MGPSSVDDGEPIESSSLILDRIGRRATATLRSGVRDAPRLAHRANRRDDHRHRIHPTRERVMQSKLARFVPLAAAVGFVATALFIFGVILDLYWVRVLSKPFPVLSMMVVVAAYGRGRYANTILAGLGLCIFGDIFLEISDATFLAGLVAFLLGHVAYIVAFVGRSRTLRPLEFVPFAIWVGWLVSFLWPHLGPMRIPTLAYGSVIMMMMWRATAMVAGEQKPTGWDWAAMLGAITFGLSDSLIALDRFHAPIDGVRIPIILTYWVGQLLIAGSALSANADQ</sequence>
<name>A0A4Y6Q0J4_PERCE</name>
<dbReference type="Proteomes" id="UP000315995">
    <property type="component" value="Chromosome"/>
</dbReference>
<dbReference type="GO" id="GO:0016020">
    <property type="term" value="C:membrane"/>
    <property type="evidence" value="ECO:0007669"/>
    <property type="project" value="UniProtKB-SubCell"/>
</dbReference>
<evidence type="ECO:0000256" key="4">
    <source>
        <dbReference type="ARBA" id="ARBA00022989"/>
    </source>
</evidence>
<evidence type="ECO:0000256" key="3">
    <source>
        <dbReference type="ARBA" id="ARBA00022692"/>
    </source>
</evidence>
<accession>A0A4Y6Q0J4</accession>
<dbReference type="GO" id="GO:0016787">
    <property type="term" value="F:hydrolase activity"/>
    <property type="evidence" value="ECO:0007669"/>
    <property type="project" value="TreeGrafter"/>
</dbReference>
<comment type="subcellular location">
    <subcellularLocation>
        <location evidence="1">Membrane</location>
        <topology evidence="1">Multi-pass membrane protein</topology>
    </subcellularLocation>
</comment>
<feature type="transmembrane region" description="Helical" evidence="6">
    <location>
        <begin position="195"/>
        <end position="213"/>
    </location>
</feature>
<evidence type="ECO:0000256" key="2">
    <source>
        <dbReference type="ARBA" id="ARBA00007375"/>
    </source>
</evidence>
<evidence type="ECO:0000313" key="8">
    <source>
        <dbReference type="Proteomes" id="UP000315995"/>
    </source>
</evidence>
<keyword evidence="3 6" id="KW-0812">Transmembrane</keyword>
<dbReference type="OrthoDB" id="5592477at2"/>
<keyword evidence="4 6" id="KW-1133">Transmembrane helix</keyword>
<feature type="transmembrane region" description="Helical" evidence="6">
    <location>
        <begin position="66"/>
        <end position="87"/>
    </location>
</feature>
<feature type="transmembrane region" description="Helical" evidence="6">
    <location>
        <begin position="258"/>
        <end position="278"/>
    </location>
</feature>
<feature type="transmembrane region" description="Helical" evidence="6">
    <location>
        <begin position="225"/>
        <end position="246"/>
    </location>
</feature>
<proteinExistence type="inferred from homology"/>
<keyword evidence="5 6" id="KW-0472">Membrane</keyword>
<gene>
    <name evidence="7" type="ORF">FIV42_23045</name>
</gene>
<evidence type="ECO:0000256" key="5">
    <source>
        <dbReference type="ARBA" id="ARBA00023136"/>
    </source>
</evidence>